<name>A0A7H0GSK3_9BACT</name>
<dbReference type="RefSeq" id="WP_187731561.1">
    <property type="nucleotide sequence ID" value="NZ_CP060784.1"/>
</dbReference>
<dbReference type="SUPFAM" id="SSF52402">
    <property type="entry name" value="Adenine nucleotide alpha hydrolases-like"/>
    <property type="match status" value="1"/>
</dbReference>
<dbReference type="Proteomes" id="UP000516093">
    <property type="component" value="Chromosome"/>
</dbReference>
<evidence type="ECO:0000259" key="1">
    <source>
        <dbReference type="Pfam" id="PF00582"/>
    </source>
</evidence>
<feature type="domain" description="UspA" evidence="1">
    <location>
        <begin position="1"/>
        <end position="45"/>
    </location>
</feature>
<evidence type="ECO:0000313" key="3">
    <source>
        <dbReference type="Proteomes" id="UP000516093"/>
    </source>
</evidence>
<gene>
    <name evidence="2" type="ORF">H9L05_14465</name>
</gene>
<dbReference type="Gene3D" id="3.40.50.620">
    <property type="entry name" value="HUPs"/>
    <property type="match status" value="1"/>
</dbReference>
<dbReference type="KEGG" id="hqi:H9L05_14465"/>
<dbReference type="InterPro" id="IPR014729">
    <property type="entry name" value="Rossmann-like_a/b/a_fold"/>
</dbReference>
<dbReference type="AlphaFoldDB" id="A0A7H0GSK3"/>
<dbReference type="Pfam" id="PF00582">
    <property type="entry name" value="Usp"/>
    <property type="match status" value="1"/>
</dbReference>
<dbReference type="InterPro" id="IPR006016">
    <property type="entry name" value="UspA"/>
</dbReference>
<organism evidence="2 3">
    <name type="scientific">Hymenobacter qilianensis</name>
    <dbReference type="NCBI Taxonomy" id="1385715"/>
    <lineage>
        <taxon>Bacteria</taxon>
        <taxon>Pseudomonadati</taxon>
        <taxon>Bacteroidota</taxon>
        <taxon>Cytophagia</taxon>
        <taxon>Cytophagales</taxon>
        <taxon>Hymenobacteraceae</taxon>
        <taxon>Hymenobacter</taxon>
    </lineage>
</organism>
<sequence>MQNILVPTDFSPEAHNAFEVAMQLAHRTHGQITLLHVVDSSAGSGMVTTGGVSSGASLHGVFMVELLQRTKHRMRQLIAEMARIAPK</sequence>
<evidence type="ECO:0000313" key="2">
    <source>
        <dbReference type="EMBL" id="QNP51269.1"/>
    </source>
</evidence>
<proteinExistence type="predicted"/>
<dbReference type="EMBL" id="CP060784">
    <property type="protein sequence ID" value="QNP51269.1"/>
    <property type="molecule type" value="Genomic_DNA"/>
</dbReference>
<protein>
    <submittedName>
        <fullName evidence="2">Universal stress protein</fullName>
    </submittedName>
</protein>
<dbReference type="CDD" id="cd00293">
    <property type="entry name" value="USP-like"/>
    <property type="match status" value="1"/>
</dbReference>
<keyword evidence="3" id="KW-1185">Reference proteome</keyword>
<accession>A0A7H0GSK3</accession>
<reference evidence="2 3" key="1">
    <citation type="submission" date="2020-08" db="EMBL/GenBank/DDBJ databases">
        <title>Genome sequence of Hymenobacter qilianensis JCM 19763T.</title>
        <authorList>
            <person name="Hyun D.-W."/>
            <person name="Bae J.-W."/>
        </authorList>
    </citation>
    <scope>NUCLEOTIDE SEQUENCE [LARGE SCALE GENOMIC DNA]</scope>
    <source>
        <strain evidence="2 3">JCM 19763</strain>
    </source>
</reference>